<dbReference type="Gene3D" id="3.30.1490.110">
    <property type="match status" value="1"/>
</dbReference>
<dbReference type="OrthoDB" id="9768127at2"/>
<feature type="domain" description="SHS2" evidence="7">
    <location>
        <begin position="6"/>
        <end position="190"/>
    </location>
</feature>
<evidence type="ECO:0000256" key="3">
    <source>
        <dbReference type="ARBA" id="ARBA00023136"/>
    </source>
</evidence>
<dbReference type="STRING" id="37659.GCA_000703125_02662"/>
<keyword evidence="4 5" id="KW-0131">Cell cycle</keyword>
<dbReference type="EMBL" id="PTIS01000001">
    <property type="protein sequence ID" value="PPK49625.1"/>
    <property type="molecule type" value="Genomic_DNA"/>
</dbReference>
<dbReference type="InterPro" id="IPR050696">
    <property type="entry name" value="FtsA/MreB"/>
</dbReference>
<protein>
    <recommendedName>
        <fullName evidence="5 6">Cell division protein FtsA</fullName>
    </recommendedName>
</protein>
<dbReference type="SUPFAM" id="SSF53067">
    <property type="entry name" value="Actin-like ATPase domain"/>
    <property type="match status" value="2"/>
</dbReference>
<dbReference type="Pfam" id="PF02491">
    <property type="entry name" value="SHS2_FTSA"/>
    <property type="match status" value="1"/>
</dbReference>
<dbReference type="Proteomes" id="UP000239863">
    <property type="component" value="Unassembled WGS sequence"/>
</dbReference>
<evidence type="ECO:0000256" key="2">
    <source>
        <dbReference type="ARBA" id="ARBA00022618"/>
    </source>
</evidence>
<dbReference type="GO" id="GO:0009898">
    <property type="term" value="C:cytoplasmic side of plasma membrane"/>
    <property type="evidence" value="ECO:0007669"/>
    <property type="project" value="UniProtKB-UniRule"/>
</dbReference>
<dbReference type="PANTHER" id="PTHR32432">
    <property type="entry name" value="CELL DIVISION PROTEIN FTSA-RELATED"/>
    <property type="match status" value="1"/>
</dbReference>
<organism evidence="8 9">
    <name type="scientific">Clostridium algidicarnis DSM 15099</name>
    <dbReference type="NCBI Taxonomy" id="1121295"/>
    <lineage>
        <taxon>Bacteria</taxon>
        <taxon>Bacillati</taxon>
        <taxon>Bacillota</taxon>
        <taxon>Clostridia</taxon>
        <taxon>Eubacteriales</taxon>
        <taxon>Clostridiaceae</taxon>
        <taxon>Clostridium</taxon>
    </lineage>
</organism>
<comment type="subunit">
    <text evidence="5">Self-interacts. Interacts with FtsZ.</text>
</comment>
<dbReference type="GO" id="GO:0043093">
    <property type="term" value="P:FtsZ-dependent cytokinesis"/>
    <property type="evidence" value="ECO:0007669"/>
    <property type="project" value="UniProtKB-UniRule"/>
</dbReference>
<evidence type="ECO:0000313" key="9">
    <source>
        <dbReference type="Proteomes" id="UP000239863"/>
    </source>
</evidence>
<dbReference type="InterPro" id="IPR003494">
    <property type="entry name" value="SHS2_FtsA"/>
</dbReference>
<dbReference type="PANTHER" id="PTHR32432:SF4">
    <property type="entry name" value="CELL DIVISION PROTEIN FTSA"/>
    <property type="match status" value="1"/>
</dbReference>
<dbReference type="SMART" id="SM00842">
    <property type="entry name" value="FtsA"/>
    <property type="match status" value="1"/>
</dbReference>
<dbReference type="GO" id="GO:0032153">
    <property type="term" value="C:cell division site"/>
    <property type="evidence" value="ECO:0007669"/>
    <property type="project" value="UniProtKB-UniRule"/>
</dbReference>
<evidence type="ECO:0000313" key="8">
    <source>
        <dbReference type="EMBL" id="PPK49625.1"/>
    </source>
</evidence>
<comment type="function">
    <text evidence="5 6">Cell division protein that is involved in the assembly of the Z ring. May serve as a membrane anchor for the Z ring.</text>
</comment>
<comment type="subcellular location">
    <subcellularLocation>
        <location evidence="5">Cell membrane</location>
        <topology evidence="5">Peripheral membrane protein</topology>
        <orientation evidence="5">Cytoplasmic side</orientation>
    </subcellularLocation>
    <text evidence="5">Localizes to the Z ring in an FtsZ-dependent manner. Targeted to the membrane through a conserved C-terminal amphipathic helix.</text>
</comment>
<evidence type="ECO:0000259" key="7">
    <source>
        <dbReference type="SMART" id="SM00842"/>
    </source>
</evidence>
<accession>A0A2S6G1H7</accession>
<reference evidence="8 9" key="1">
    <citation type="submission" date="2018-02" db="EMBL/GenBank/DDBJ databases">
        <title>Genomic Encyclopedia of Archaeal and Bacterial Type Strains, Phase II (KMG-II): from individual species to whole genera.</title>
        <authorList>
            <person name="Goeker M."/>
        </authorList>
    </citation>
    <scope>NUCLEOTIDE SEQUENCE [LARGE SCALE GENOMIC DNA]</scope>
    <source>
        <strain evidence="8 9">DSM 15099</strain>
    </source>
</reference>
<dbReference type="Gene3D" id="3.30.420.40">
    <property type="match status" value="2"/>
</dbReference>
<name>A0A2S6G1H7_9CLOT</name>
<keyword evidence="2 5" id="KW-0132">Cell division</keyword>
<gene>
    <name evidence="5" type="primary">ftsA</name>
    <name evidence="8" type="ORF">BD821_101288</name>
</gene>
<sequence>MEKQCIVGVDIGSFKVSATVAKVDDNDELIILDSVVLESQGIENGEIININEVASILKECISNLELLIDSPIKEVYLGIPGGICKILDGKGDIGLSKEEEKIEERHIERVLKVSKEDAALNDEEIIDIIPYRYIVDDDIEIKDPIGLKANRLESNTKLVVAKKPMIISRLKVFQSIGINIKALLIQSESSKDMYDETTYFKENTMIIDTGSDISDVAYYEEGILIDTFSIPLGGNIITKDIAFCNNINNKSAESLKKKDIDLSEILISIKKEEDLMQSNIVEQIILARVEEILSLIETKAKERGYEIDSIVLLGGGISLFKGIRELASGIMNKPVYILNPKETLNKPLAINSFGIVKNVYNELKLNNNNNNSNEIQYDKQKEKIDKEDLEFKNARIRKRSNKSFVSKIKKALDGFF</sequence>
<dbReference type="InterPro" id="IPR043129">
    <property type="entry name" value="ATPase_NBD"/>
</dbReference>
<comment type="similarity">
    <text evidence="5 6">Belongs to the FtsA/MreB family.</text>
</comment>
<evidence type="ECO:0000256" key="4">
    <source>
        <dbReference type="ARBA" id="ARBA00023306"/>
    </source>
</evidence>
<dbReference type="RefSeq" id="WP_104408981.1">
    <property type="nucleotide sequence ID" value="NZ_PTIS01000001.1"/>
</dbReference>
<dbReference type="AlphaFoldDB" id="A0A2S6G1H7"/>
<keyword evidence="3 5" id="KW-0472">Membrane</keyword>
<comment type="caution">
    <text evidence="8">The sequence shown here is derived from an EMBL/GenBank/DDBJ whole genome shotgun (WGS) entry which is preliminary data.</text>
</comment>
<evidence type="ECO:0000256" key="5">
    <source>
        <dbReference type="HAMAP-Rule" id="MF_02033"/>
    </source>
</evidence>
<dbReference type="NCBIfam" id="TIGR01174">
    <property type="entry name" value="ftsA"/>
    <property type="match status" value="1"/>
</dbReference>
<dbReference type="PIRSF" id="PIRSF003101">
    <property type="entry name" value="FtsA"/>
    <property type="match status" value="1"/>
</dbReference>
<proteinExistence type="inferred from homology"/>
<dbReference type="HAMAP" id="MF_02033">
    <property type="entry name" value="FtsA"/>
    <property type="match status" value="1"/>
</dbReference>
<dbReference type="Pfam" id="PF14450">
    <property type="entry name" value="FtsA"/>
    <property type="match status" value="1"/>
</dbReference>
<evidence type="ECO:0000256" key="6">
    <source>
        <dbReference type="PIRNR" id="PIRNR003101"/>
    </source>
</evidence>
<keyword evidence="1 5" id="KW-1003">Cell membrane</keyword>
<dbReference type="InterPro" id="IPR020823">
    <property type="entry name" value="Cell_div_FtsA"/>
</dbReference>
<evidence type="ECO:0000256" key="1">
    <source>
        <dbReference type="ARBA" id="ARBA00022475"/>
    </source>
</evidence>